<dbReference type="EMBL" id="NSDI01000001">
    <property type="protein sequence ID" value="RIY38119.1"/>
    <property type="molecule type" value="Genomic_DNA"/>
</dbReference>
<dbReference type="InterPro" id="IPR025359">
    <property type="entry name" value="SduA_C"/>
</dbReference>
<sequence length="359" mass="41908">MKVNDYILRYSSNSLIRDGICRIRTFVNSNLNVIILITDLDTKNTSASVTNSIEIIYQTLIEKYNISKTSIFIEHYEASTLSGHTFDIISINAKNNTEWKSITLPQVLKLIESDENEINNLTLKNPQLLAEIEQLRTIISPHLGLPYQVQPEYILRQFEIENNMISKNELRELIDNHSIESKFLELLKKDLSFFAEIYASPNDSYICFSEFPVGEGTVDFVLFTGRSRMDVFLIEIKGADFNLLTQGYKKFNHKLDIAINQIRDRLDYIYRNISSFRESVHEYRERVSNGERLFNSLMGPCQDILVDKNKDINIHSVVIGGRTKDDLEESYKRHSFESTFNLPIKLESWDSFYRKLRRR</sequence>
<dbReference type="Pfam" id="PF14082">
    <property type="entry name" value="SduA_C"/>
    <property type="match status" value="1"/>
</dbReference>
<dbReference type="Proteomes" id="UP000265497">
    <property type="component" value="Unassembled WGS sequence"/>
</dbReference>
<proteinExistence type="predicted"/>
<name>A0A3A1YLJ4_9FLAO</name>
<evidence type="ECO:0000313" key="3">
    <source>
        <dbReference type="Proteomes" id="UP000265497"/>
    </source>
</evidence>
<reference evidence="2 3" key="1">
    <citation type="submission" date="2017-08" db="EMBL/GenBank/DDBJ databases">
        <title>Capnocytophaga canis 17-158 assembly.</title>
        <authorList>
            <person name="Gulvik C.A."/>
        </authorList>
    </citation>
    <scope>NUCLEOTIDE SEQUENCE [LARGE SCALE GENOMIC DNA]</scope>
    <source>
        <strain evidence="2 3">17-158</strain>
    </source>
</reference>
<evidence type="ECO:0000259" key="1">
    <source>
        <dbReference type="Pfam" id="PF14082"/>
    </source>
</evidence>
<gene>
    <name evidence="2" type="ORF">CKY20_00805</name>
</gene>
<feature type="domain" description="Shedu protein SduA C-terminal" evidence="1">
    <location>
        <begin position="178"/>
        <end position="353"/>
    </location>
</feature>
<evidence type="ECO:0000313" key="2">
    <source>
        <dbReference type="EMBL" id="RIY38119.1"/>
    </source>
</evidence>
<dbReference type="AlphaFoldDB" id="A0A3A1YLJ4"/>
<dbReference type="RefSeq" id="WP_119651993.1">
    <property type="nucleotide sequence ID" value="NZ_NSDI01000001.1"/>
</dbReference>
<protein>
    <recommendedName>
        <fullName evidence="1">Shedu protein SduA C-terminal domain-containing protein</fullName>
    </recommendedName>
</protein>
<comment type="caution">
    <text evidence="2">The sequence shown here is derived from an EMBL/GenBank/DDBJ whole genome shotgun (WGS) entry which is preliminary data.</text>
</comment>
<accession>A0A3A1YLJ4</accession>
<organism evidence="2 3">
    <name type="scientific">Capnocytophaga canis</name>
    <dbReference type="NCBI Taxonomy" id="1848903"/>
    <lineage>
        <taxon>Bacteria</taxon>
        <taxon>Pseudomonadati</taxon>
        <taxon>Bacteroidota</taxon>
        <taxon>Flavobacteriia</taxon>
        <taxon>Flavobacteriales</taxon>
        <taxon>Flavobacteriaceae</taxon>
        <taxon>Capnocytophaga</taxon>
    </lineage>
</organism>